<feature type="transmembrane region" description="Helical" evidence="3">
    <location>
        <begin position="196"/>
        <end position="217"/>
    </location>
</feature>
<name>A0A543PDG5_9ACTN</name>
<evidence type="ECO:0000313" key="4">
    <source>
        <dbReference type="EMBL" id="TQN42126.1"/>
    </source>
</evidence>
<keyword evidence="3" id="KW-0472">Membrane</keyword>
<feature type="transmembrane region" description="Helical" evidence="3">
    <location>
        <begin position="169"/>
        <end position="190"/>
    </location>
</feature>
<dbReference type="EMBL" id="VFQE01000001">
    <property type="protein sequence ID" value="TQN42126.1"/>
    <property type="molecule type" value="Genomic_DNA"/>
</dbReference>
<comment type="caution">
    <text evidence="4">The sequence shown here is derived from an EMBL/GenBank/DDBJ whole genome shotgun (WGS) entry which is preliminary data.</text>
</comment>
<feature type="region of interest" description="Disordered" evidence="2">
    <location>
        <begin position="391"/>
        <end position="435"/>
    </location>
</feature>
<feature type="compositionally biased region" description="Gly residues" evidence="2">
    <location>
        <begin position="424"/>
        <end position="435"/>
    </location>
</feature>
<organism evidence="4 5">
    <name type="scientific">Blastococcus colisei</name>
    <dbReference type="NCBI Taxonomy" id="1564162"/>
    <lineage>
        <taxon>Bacteria</taxon>
        <taxon>Bacillati</taxon>
        <taxon>Actinomycetota</taxon>
        <taxon>Actinomycetes</taxon>
        <taxon>Geodermatophilales</taxon>
        <taxon>Geodermatophilaceae</taxon>
        <taxon>Blastococcus</taxon>
    </lineage>
</organism>
<gene>
    <name evidence="4" type="ORF">FHU33_1520</name>
</gene>
<feature type="region of interest" description="Disordered" evidence="2">
    <location>
        <begin position="1"/>
        <end position="42"/>
    </location>
</feature>
<dbReference type="Proteomes" id="UP000319865">
    <property type="component" value="Unassembled WGS sequence"/>
</dbReference>
<proteinExistence type="predicted"/>
<evidence type="ECO:0000256" key="2">
    <source>
        <dbReference type="SAM" id="MobiDB-lite"/>
    </source>
</evidence>
<feature type="coiled-coil region" evidence="1">
    <location>
        <begin position="313"/>
        <end position="354"/>
    </location>
</feature>
<keyword evidence="3" id="KW-0812">Transmembrane</keyword>
<dbReference type="AlphaFoldDB" id="A0A543PDG5"/>
<keyword evidence="3" id="KW-1133">Transmembrane helix</keyword>
<feature type="region of interest" description="Disordered" evidence="2">
    <location>
        <begin position="134"/>
        <end position="154"/>
    </location>
</feature>
<evidence type="ECO:0000256" key="3">
    <source>
        <dbReference type="SAM" id="Phobius"/>
    </source>
</evidence>
<evidence type="ECO:0000256" key="1">
    <source>
        <dbReference type="SAM" id="Coils"/>
    </source>
</evidence>
<evidence type="ECO:0000313" key="5">
    <source>
        <dbReference type="Proteomes" id="UP000319865"/>
    </source>
</evidence>
<keyword evidence="5" id="KW-1185">Reference proteome</keyword>
<reference evidence="4 5" key="1">
    <citation type="submission" date="2019-06" db="EMBL/GenBank/DDBJ databases">
        <title>Sequencing the genomes of 1000 actinobacteria strains.</title>
        <authorList>
            <person name="Klenk H.-P."/>
        </authorList>
    </citation>
    <scope>NUCLEOTIDE SEQUENCE [LARGE SCALE GENOMIC DNA]</scope>
    <source>
        <strain evidence="4 5">DSM 46837</strain>
    </source>
</reference>
<accession>A0A543PDG5</accession>
<protein>
    <submittedName>
        <fullName evidence="4">Uncharacterized protein</fullName>
    </submittedName>
</protein>
<feature type="transmembrane region" description="Helical" evidence="3">
    <location>
        <begin position="229"/>
        <end position="252"/>
    </location>
</feature>
<keyword evidence="1" id="KW-0175">Coiled coil</keyword>
<dbReference type="RefSeq" id="WP_142024787.1">
    <property type="nucleotide sequence ID" value="NZ_VFQE01000001.1"/>
</dbReference>
<feature type="compositionally biased region" description="Pro residues" evidence="2">
    <location>
        <begin position="408"/>
        <end position="420"/>
    </location>
</feature>
<dbReference type="OrthoDB" id="5181039at2"/>
<feature type="transmembrane region" description="Helical" evidence="3">
    <location>
        <begin position="281"/>
        <end position="303"/>
    </location>
</feature>
<sequence>MSRKPQQENSSASAVDGGNGWSFRHPADPPLSPRMPAHEARDAVHKVVTEMHATGSLDAGNGDALDAWLESLRPQWVAHHELAGAEAQSVAQLAAGHYEAAALAARRTAEVTKAERDHTERLVSIFEQRLLAPNEGSARETPDRRRRPRPSIDALEGLTPQRGWQCVSILLLLLATAGDLAAFYVTLAGMTGQQAYMVWTLTIALAAAAVGVMHVVGRTARNLREGQGGLGRVSLAFMTTGWLALGAATFYVRTQVEAPTASTGQVAFGGVAAETSGEDPLLAALLLAALYIGSGILAFWIGFSDHHPRMKSYLKLRRDLAAQRRAAADAESAAIEAERLADNARAEIERTAARTAAAAASVDAEITELKELARIHVAGVLGDPAATNNLVSGRAPGEARPSHLRPLVPWPAAPADPLPPTNGKGNGNGHHAGAR</sequence>